<dbReference type="EMBL" id="CM009296">
    <property type="protein sequence ID" value="RQO92895.1"/>
    <property type="molecule type" value="Genomic_DNA"/>
</dbReference>
<keyword evidence="3" id="KW-1185">Reference proteome</keyword>
<reference evidence="2 3" key="1">
    <citation type="journal article" date="2006" name="Science">
        <title>The genome of black cottonwood, Populus trichocarpa (Torr. &amp; Gray).</title>
        <authorList>
            <person name="Tuskan G.A."/>
            <person name="Difazio S."/>
            <person name="Jansson S."/>
            <person name="Bohlmann J."/>
            <person name="Grigoriev I."/>
            <person name="Hellsten U."/>
            <person name="Putnam N."/>
            <person name="Ralph S."/>
            <person name="Rombauts S."/>
            <person name="Salamov A."/>
            <person name="Schein J."/>
            <person name="Sterck L."/>
            <person name="Aerts A."/>
            <person name="Bhalerao R.R."/>
            <person name="Bhalerao R.P."/>
            <person name="Blaudez D."/>
            <person name="Boerjan W."/>
            <person name="Brun A."/>
            <person name="Brunner A."/>
            <person name="Busov V."/>
            <person name="Campbell M."/>
            <person name="Carlson J."/>
            <person name="Chalot M."/>
            <person name="Chapman J."/>
            <person name="Chen G.L."/>
            <person name="Cooper D."/>
            <person name="Coutinho P.M."/>
            <person name="Couturier J."/>
            <person name="Covert S."/>
            <person name="Cronk Q."/>
            <person name="Cunningham R."/>
            <person name="Davis J."/>
            <person name="Degroeve S."/>
            <person name="Dejardin A."/>
            <person name="Depamphilis C."/>
            <person name="Detter J."/>
            <person name="Dirks B."/>
            <person name="Dubchak I."/>
            <person name="Duplessis S."/>
            <person name="Ehlting J."/>
            <person name="Ellis B."/>
            <person name="Gendler K."/>
            <person name="Goodstein D."/>
            <person name="Gribskov M."/>
            <person name="Grimwood J."/>
            <person name="Groover A."/>
            <person name="Gunter L."/>
            <person name="Hamberger B."/>
            <person name="Heinze B."/>
            <person name="Helariutta Y."/>
            <person name="Henrissat B."/>
            <person name="Holligan D."/>
            <person name="Holt R."/>
            <person name="Huang W."/>
            <person name="Islam-Faridi N."/>
            <person name="Jones S."/>
            <person name="Jones-Rhoades M."/>
            <person name="Jorgensen R."/>
            <person name="Joshi C."/>
            <person name="Kangasjarvi J."/>
            <person name="Karlsson J."/>
            <person name="Kelleher C."/>
            <person name="Kirkpatrick R."/>
            <person name="Kirst M."/>
            <person name="Kohler A."/>
            <person name="Kalluri U."/>
            <person name="Larimer F."/>
            <person name="Leebens-Mack J."/>
            <person name="Leple J.C."/>
            <person name="Locascio P."/>
            <person name="Lou Y."/>
            <person name="Lucas S."/>
            <person name="Martin F."/>
            <person name="Montanini B."/>
            <person name="Napoli C."/>
            <person name="Nelson D.R."/>
            <person name="Nelson C."/>
            <person name="Nieminen K."/>
            <person name="Nilsson O."/>
            <person name="Pereda V."/>
            <person name="Peter G."/>
            <person name="Philippe R."/>
            <person name="Pilate G."/>
            <person name="Poliakov A."/>
            <person name="Razumovskaya J."/>
            <person name="Richardson P."/>
            <person name="Rinaldi C."/>
            <person name="Ritland K."/>
            <person name="Rouze P."/>
            <person name="Ryaboy D."/>
            <person name="Schmutz J."/>
            <person name="Schrader J."/>
            <person name="Segerman B."/>
            <person name="Shin H."/>
            <person name="Siddiqui A."/>
            <person name="Sterky F."/>
            <person name="Terry A."/>
            <person name="Tsai C.J."/>
            <person name="Uberbacher E."/>
            <person name="Unneberg P."/>
            <person name="Vahala J."/>
            <person name="Wall K."/>
            <person name="Wessler S."/>
            <person name="Yang G."/>
            <person name="Yin T."/>
            <person name="Douglas C."/>
            <person name="Marra M."/>
            <person name="Sandberg G."/>
            <person name="Van de Peer Y."/>
            <person name="Rokhsar D."/>
        </authorList>
    </citation>
    <scope>NUCLEOTIDE SEQUENCE [LARGE SCALE GENOMIC DNA]</scope>
    <source>
        <strain evidence="3">cv. Nisqually</strain>
    </source>
</reference>
<dbReference type="InParanoid" id="A0A3N7FCY7"/>
<organism evidence="2 3">
    <name type="scientific">Populus trichocarpa</name>
    <name type="common">Western balsam poplar</name>
    <name type="synonym">Populus balsamifera subsp. trichocarpa</name>
    <dbReference type="NCBI Taxonomy" id="3694"/>
    <lineage>
        <taxon>Eukaryota</taxon>
        <taxon>Viridiplantae</taxon>
        <taxon>Streptophyta</taxon>
        <taxon>Embryophyta</taxon>
        <taxon>Tracheophyta</taxon>
        <taxon>Spermatophyta</taxon>
        <taxon>Magnoliopsida</taxon>
        <taxon>eudicotyledons</taxon>
        <taxon>Gunneridae</taxon>
        <taxon>Pentapetalae</taxon>
        <taxon>rosids</taxon>
        <taxon>fabids</taxon>
        <taxon>Malpighiales</taxon>
        <taxon>Salicaceae</taxon>
        <taxon>Saliceae</taxon>
        <taxon>Populus</taxon>
    </lineage>
</organism>
<protein>
    <submittedName>
        <fullName evidence="2">Uncharacterized protein</fullName>
    </submittedName>
</protein>
<feature type="compositionally biased region" description="Low complexity" evidence="1">
    <location>
        <begin position="27"/>
        <end position="41"/>
    </location>
</feature>
<dbReference type="Proteomes" id="UP000006729">
    <property type="component" value="Chromosome 7"/>
</dbReference>
<sequence length="69" mass="7789">MPSFVEAAANTRRRPQTRSCSPRPGNTSFSSRPRPSSTGRSVHCHGHRQNCHQQEERTASREEDRGSQI</sequence>
<proteinExistence type="predicted"/>
<feature type="compositionally biased region" description="Basic and acidic residues" evidence="1">
    <location>
        <begin position="53"/>
        <end position="69"/>
    </location>
</feature>
<feature type="compositionally biased region" description="Polar residues" evidence="1">
    <location>
        <begin position="17"/>
        <end position="26"/>
    </location>
</feature>
<name>A0A3N7FCY7_POPTR</name>
<dbReference type="AlphaFoldDB" id="A0A3N7FCY7"/>
<accession>A0A3N7FCY7</accession>
<feature type="region of interest" description="Disordered" evidence="1">
    <location>
        <begin position="1"/>
        <end position="69"/>
    </location>
</feature>
<gene>
    <name evidence="2" type="ORF">POPTR_007G119350</name>
</gene>
<evidence type="ECO:0000313" key="2">
    <source>
        <dbReference type="EMBL" id="RQO92895.1"/>
    </source>
</evidence>
<evidence type="ECO:0000313" key="3">
    <source>
        <dbReference type="Proteomes" id="UP000006729"/>
    </source>
</evidence>
<evidence type="ECO:0000256" key="1">
    <source>
        <dbReference type="SAM" id="MobiDB-lite"/>
    </source>
</evidence>